<evidence type="ECO:0000259" key="1">
    <source>
        <dbReference type="Pfam" id="PF08276"/>
    </source>
</evidence>
<reference evidence="2 3" key="1">
    <citation type="journal article" date="2020" name="bioRxiv">
        <title>Sequence and annotation of 42 cannabis genomes reveals extensive copy number variation in cannabinoid synthesis and pathogen resistance genes.</title>
        <authorList>
            <person name="Mckernan K.J."/>
            <person name="Helbert Y."/>
            <person name="Kane L.T."/>
            <person name="Ebling H."/>
            <person name="Zhang L."/>
            <person name="Liu B."/>
            <person name="Eaton Z."/>
            <person name="Mclaughlin S."/>
            <person name="Kingan S."/>
            <person name="Baybayan P."/>
            <person name="Concepcion G."/>
            <person name="Jordan M."/>
            <person name="Riva A."/>
            <person name="Barbazuk W."/>
            <person name="Harkins T."/>
        </authorList>
    </citation>
    <scope>NUCLEOTIDE SEQUENCE [LARGE SCALE GENOMIC DNA]</scope>
    <source>
        <strain evidence="3">cv. Jamaican Lion 4</strain>
        <tissue evidence="2">Leaf</tissue>
    </source>
</reference>
<dbReference type="AlphaFoldDB" id="A0A7J6FUX4"/>
<dbReference type="EMBL" id="JAATIP010000099">
    <property type="protein sequence ID" value="KAF4373489.1"/>
    <property type="molecule type" value="Genomic_DNA"/>
</dbReference>
<organism evidence="2 3">
    <name type="scientific">Cannabis sativa</name>
    <name type="common">Hemp</name>
    <name type="synonym">Marijuana</name>
    <dbReference type="NCBI Taxonomy" id="3483"/>
    <lineage>
        <taxon>Eukaryota</taxon>
        <taxon>Viridiplantae</taxon>
        <taxon>Streptophyta</taxon>
        <taxon>Embryophyta</taxon>
        <taxon>Tracheophyta</taxon>
        <taxon>Spermatophyta</taxon>
        <taxon>Magnoliopsida</taxon>
        <taxon>eudicotyledons</taxon>
        <taxon>Gunneridae</taxon>
        <taxon>Pentapetalae</taxon>
        <taxon>rosids</taxon>
        <taxon>fabids</taxon>
        <taxon>Rosales</taxon>
        <taxon>Cannabaceae</taxon>
        <taxon>Cannabis</taxon>
    </lineage>
</organism>
<accession>A0A7J6FUX4</accession>
<proteinExistence type="predicted"/>
<feature type="domain" description="Apple" evidence="1">
    <location>
        <begin position="2"/>
        <end position="25"/>
    </location>
</feature>
<evidence type="ECO:0000313" key="3">
    <source>
        <dbReference type="Proteomes" id="UP000525078"/>
    </source>
</evidence>
<gene>
    <name evidence="2" type="ORF">F8388_025183</name>
</gene>
<dbReference type="Pfam" id="PF08276">
    <property type="entry name" value="PAN_2"/>
    <property type="match status" value="1"/>
</dbReference>
<name>A0A7J6FUX4_CANSA</name>
<sequence length="73" mass="8416">MAYSNTDFRGDGSGCTMWFGDLIDIKQIPGGGQDVYMRMPASELIIIAQQKNNPSELIRNRNEWRWRSYSSQN</sequence>
<evidence type="ECO:0000313" key="2">
    <source>
        <dbReference type="EMBL" id="KAF4373489.1"/>
    </source>
</evidence>
<comment type="caution">
    <text evidence="2">The sequence shown here is derived from an EMBL/GenBank/DDBJ whole genome shotgun (WGS) entry which is preliminary data.</text>
</comment>
<dbReference type="Proteomes" id="UP000525078">
    <property type="component" value="Unassembled WGS sequence"/>
</dbReference>
<dbReference type="InterPro" id="IPR003609">
    <property type="entry name" value="Pan_app"/>
</dbReference>
<protein>
    <recommendedName>
        <fullName evidence="1">Apple domain-containing protein</fullName>
    </recommendedName>
</protein>